<sequence length="176" mass="19467">MHVACSPKADEHPLFFPEQVRPDLPMRCHSCSRECNGLMFWCGDYSYSHLGGVNEDDCWCDVGEQQLHPTQCVYRSTDPPFIATIGCVLPHGELGAIQVRTVSGHVLGFVHPQDSTKQSLDAEKAKVNEATEGIEESEIRTKAAEVASRKYVILSSDEITESLSNDDKEVQEDAGK</sequence>
<evidence type="ECO:0000313" key="1">
    <source>
        <dbReference type="EMBL" id="PKI38818.1"/>
    </source>
</evidence>
<protein>
    <submittedName>
        <fullName evidence="1">Uncharacterized protein</fullName>
    </submittedName>
</protein>
<dbReference type="Proteomes" id="UP000233551">
    <property type="component" value="Unassembled WGS sequence"/>
</dbReference>
<proteinExistence type="predicted"/>
<evidence type="ECO:0000313" key="2">
    <source>
        <dbReference type="Proteomes" id="UP000233551"/>
    </source>
</evidence>
<reference evidence="1 2" key="1">
    <citation type="submission" date="2017-11" db="EMBL/GenBank/DDBJ databases">
        <title>De-novo sequencing of pomegranate (Punica granatum L.) genome.</title>
        <authorList>
            <person name="Akparov Z."/>
            <person name="Amiraslanov A."/>
            <person name="Hajiyeva S."/>
            <person name="Abbasov M."/>
            <person name="Kaur K."/>
            <person name="Hamwieh A."/>
            <person name="Solovyev V."/>
            <person name="Salamov A."/>
            <person name="Braich B."/>
            <person name="Kosarev P."/>
            <person name="Mahmoud A."/>
            <person name="Hajiyev E."/>
            <person name="Babayeva S."/>
            <person name="Izzatullayeva V."/>
            <person name="Mammadov A."/>
            <person name="Mammadov A."/>
            <person name="Sharifova S."/>
            <person name="Ojaghi J."/>
            <person name="Eynullazada K."/>
            <person name="Bayramov B."/>
            <person name="Abdulazimova A."/>
            <person name="Shahmuradov I."/>
        </authorList>
    </citation>
    <scope>NUCLEOTIDE SEQUENCE [LARGE SCALE GENOMIC DNA]</scope>
    <source>
        <strain evidence="2">cv. AG2017</strain>
        <tissue evidence="1">Leaf</tissue>
    </source>
</reference>
<name>A0A2I0I4C1_PUNGR</name>
<dbReference type="EMBL" id="PGOL01004015">
    <property type="protein sequence ID" value="PKI38818.1"/>
    <property type="molecule type" value="Genomic_DNA"/>
</dbReference>
<gene>
    <name evidence="1" type="ORF">CRG98_040791</name>
</gene>
<keyword evidence="2" id="KW-1185">Reference proteome</keyword>
<organism evidence="1 2">
    <name type="scientific">Punica granatum</name>
    <name type="common">Pomegranate</name>
    <dbReference type="NCBI Taxonomy" id="22663"/>
    <lineage>
        <taxon>Eukaryota</taxon>
        <taxon>Viridiplantae</taxon>
        <taxon>Streptophyta</taxon>
        <taxon>Embryophyta</taxon>
        <taxon>Tracheophyta</taxon>
        <taxon>Spermatophyta</taxon>
        <taxon>Magnoliopsida</taxon>
        <taxon>eudicotyledons</taxon>
        <taxon>Gunneridae</taxon>
        <taxon>Pentapetalae</taxon>
        <taxon>rosids</taxon>
        <taxon>malvids</taxon>
        <taxon>Myrtales</taxon>
        <taxon>Lythraceae</taxon>
        <taxon>Punica</taxon>
    </lineage>
</organism>
<dbReference type="AlphaFoldDB" id="A0A2I0I4C1"/>
<comment type="caution">
    <text evidence="1">The sequence shown here is derived from an EMBL/GenBank/DDBJ whole genome shotgun (WGS) entry which is preliminary data.</text>
</comment>
<accession>A0A2I0I4C1</accession>